<reference evidence="2" key="1">
    <citation type="submission" date="2021-11" db="EMBL/GenBank/DDBJ databases">
        <authorList>
            <person name="Herlambang A."/>
            <person name="Guo Y."/>
            <person name="Takashima Y."/>
            <person name="Nishizawa T."/>
        </authorList>
    </citation>
    <scope>NUCLEOTIDE SEQUENCE</scope>
    <source>
        <strain evidence="2">E1425</strain>
    </source>
</reference>
<gene>
    <name evidence="2" type="ORF">EMPS_07786</name>
</gene>
<protein>
    <submittedName>
        <fullName evidence="2">Uncharacterized protein</fullName>
    </submittedName>
</protein>
<feature type="region of interest" description="Disordered" evidence="1">
    <location>
        <begin position="107"/>
        <end position="206"/>
    </location>
</feature>
<evidence type="ECO:0000313" key="2">
    <source>
        <dbReference type="EMBL" id="GJJ75428.1"/>
    </source>
</evidence>
<feature type="region of interest" description="Disordered" evidence="1">
    <location>
        <begin position="1"/>
        <end position="22"/>
    </location>
</feature>
<dbReference type="EMBL" id="BQFW01000011">
    <property type="protein sequence ID" value="GJJ75428.1"/>
    <property type="molecule type" value="Genomic_DNA"/>
</dbReference>
<feature type="compositionally biased region" description="Low complexity" evidence="1">
    <location>
        <begin position="154"/>
        <end position="169"/>
    </location>
</feature>
<sequence>MFQLHLKDKEQHQHYRHHTTTTPFGLTSPCRCNVPPYHAQIELVRMTRTTSILAEKGHVPNQEGPRAAFTAFMSSMFAAATAHGTSATRAFDAQAVAAPSVASITSIKSGAPSSDHGQRTSTPSQSGASSSALSPPLDKRSSSAISFSAPAEAQARSSGSSSQPSPAKKSWGKRSDTGTGRGQNMIQKALNAVTPTKKRMDKKDEN</sequence>
<keyword evidence="3" id="KW-1185">Reference proteome</keyword>
<feature type="compositionally biased region" description="Basic and acidic residues" evidence="1">
    <location>
        <begin position="1"/>
        <end position="13"/>
    </location>
</feature>
<feature type="compositionally biased region" description="Low complexity" evidence="1">
    <location>
        <begin position="120"/>
        <end position="136"/>
    </location>
</feature>
<accession>A0A9P3LYS2</accession>
<evidence type="ECO:0000313" key="3">
    <source>
        <dbReference type="Proteomes" id="UP000827284"/>
    </source>
</evidence>
<proteinExistence type="predicted"/>
<comment type="caution">
    <text evidence="2">The sequence shown here is derived from an EMBL/GenBank/DDBJ whole genome shotgun (WGS) entry which is preliminary data.</text>
</comment>
<evidence type="ECO:0000256" key="1">
    <source>
        <dbReference type="SAM" id="MobiDB-lite"/>
    </source>
</evidence>
<organism evidence="2 3">
    <name type="scientific">Entomortierella parvispora</name>
    <dbReference type="NCBI Taxonomy" id="205924"/>
    <lineage>
        <taxon>Eukaryota</taxon>
        <taxon>Fungi</taxon>
        <taxon>Fungi incertae sedis</taxon>
        <taxon>Mucoromycota</taxon>
        <taxon>Mortierellomycotina</taxon>
        <taxon>Mortierellomycetes</taxon>
        <taxon>Mortierellales</taxon>
        <taxon>Mortierellaceae</taxon>
        <taxon>Entomortierella</taxon>
    </lineage>
</organism>
<name>A0A9P3LYS2_9FUNG</name>
<reference evidence="2" key="2">
    <citation type="journal article" date="2022" name="Microbiol. Resour. Announc.">
        <title>Whole-Genome Sequence of Entomortierella parvispora E1425, a Mucoromycotan Fungus Associated with Burkholderiaceae-Related Endosymbiotic Bacteria.</title>
        <authorList>
            <person name="Herlambang A."/>
            <person name="Guo Y."/>
            <person name="Takashima Y."/>
            <person name="Narisawa K."/>
            <person name="Ohta H."/>
            <person name="Nishizawa T."/>
        </authorList>
    </citation>
    <scope>NUCLEOTIDE SEQUENCE</scope>
    <source>
        <strain evidence="2">E1425</strain>
    </source>
</reference>
<dbReference type="AlphaFoldDB" id="A0A9P3LYS2"/>
<dbReference type="Proteomes" id="UP000827284">
    <property type="component" value="Unassembled WGS sequence"/>
</dbReference>